<dbReference type="EMBL" id="HF920634">
    <property type="protein sequence ID" value="CCV02007.1"/>
    <property type="molecule type" value="Genomic_DNA"/>
</dbReference>
<organism evidence="1 2">
    <name type="scientific">Invertebrate iridescent virus 22</name>
    <dbReference type="NCBI Taxonomy" id="345198"/>
    <lineage>
        <taxon>Viruses</taxon>
        <taxon>Varidnaviria</taxon>
        <taxon>Bamfordvirae</taxon>
        <taxon>Nucleocytoviricota</taxon>
        <taxon>Megaviricetes</taxon>
        <taxon>Pimascovirales</taxon>
        <taxon>Pimascovirales incertae sedis</taxon>
        <taxon>Iridoviridae</taxon>
        <taxon>Betairidovirinae</taxon>
        <taxon>Chloriridovirus</taxon>
        <taxon>Chloriridovirus simulium1</taxon>
    </lineage>
</organism>
<dbReference type="KEGG" id="vg:18501713"/>
<accession>W8W1F8</accession>
<sequence length="80" mass="8031">MVKIAILCLILTIVSSSEAGKCYCYNGMGAIEAGITSACCGSFGGRMDGFYCIVSATSSGFNNCCKASGAGQYGGGSCQN</sequence>
<evidence type="ECO:0000313" key="1">
    <source>
        <dbReference type="EMBL" id="CCV02007.1"/>
    </source>
</evidence>
<proteinExistence type="predicted"/>
<dbReference type="GeneID" id="18501713"/>
<evidence type="ECO:0000313" key="2">
    <source>
        <dbReference type="Proteomes" id="UP000141616"/>
    </source>
</evidence>
<gene>
    <name evidence="1" type="primary">163R</name>
    <name evidence="1" type="ORF">IIV22A_163R</name>
</gene>
<protein>
    <submittedName>
        <fullName evidence="1">Uncharacterized protein</fullName>
    </submittedName>
</protein>
<name>W8W1F8_9VIRU</name>
<reference evidence="1 2" key="1">
    <citation type="submission" date="2013-03" db="EMBL/GenBank/DDBJ databases">
        <title>Genomic and evolutionary features of invertebrate iridoviruse.</title>
        <authorList>
            <person name="Piegu B."/>
            <person name="Guizard S."/>
            <person name="Bideshi D."/>
            <person name="Spears T."/>
            <person name="Federici B."/>
            <person name="Bigot Y."/>
        </authorList>
    </citation>
    <scope>NUCLEOTIDE SEQUENCE [LARGE SCALE GENOMIC DNA]</scope>
    <source>
        <strain evidence="1">IIV22Aberystwyth</strain>
    </source>
</reference>
<dbReference type="Proteomes" id="UP000141616">
    <property type="component" value="Segment"/>
</dbReference>
<dbReference type="RefSeq" id="YP_009010924.1">
    <property type="nucleotide sequence ID" value="NC_023615.1"/>
</dbReference>